<protein>
    <recommendedName>
        <fullName evidence="4">protein disulfide-isomerase</fullName>
        <ecNumber evidence="4">5.3.4.1</ecNumber>
    </recommendedName>
</protein>
<dbReference type="AlphaFoldDB" id="A0A8S1K6I3"/>
<dbReference type="InterPro" id="IPR013766">
    <property type="entry name" value="Thioredoxin_domain"/>
</dbReference>
<dbReference type="EMBL" id="CAJJDM010000012">
    <property type="protein sequence ID" value="CAD8050899.1"/>
    <property type="molecule type" value="Genomic_DNA"/>
</dbReference>
<evidence type="ECO:0000313" key="10">
    <source>
        <dbReference type="Proteomes" id="UP000688137"/>
    </source>
</evidence>
<dbReference type="PANTHER" id="PTHR18929:SF132">
    <property type="entry name" value="PROTEIN DISULFIDE-ISOMERASE A3"/>
    <property type="match status" value="1"/>
</dbReference>
<evidence type="ECO:0000256" key="1">
    <source>
        <dbReference type="ARBA" id="ARBA00001182"/>
    </source>
</evidence>
<evidence type="ECO:0000256" key="3">
    <source>
        <dbReference type="ARBA" id="ARBA00006347"/>
    </source>
</evidence>
<keyword evidence="7" id="KW-0676">Redox-active center</keyword>
<keyword evidence="6" id="KW-0413">Isomerase</keyword>
<evidence type="ECO:0000256" key="2">
    <source>
        <dbReference type="ARBA" id="ARBA00004319"/>
    </source>
</evidence>
<name>A0A8S1K6I3_PARPR</name>
<dbReference type="EC" id="5.3.4.1" evidence="4"/>
<dbReference type="OMA" id="AKKEYQP"/>
<gene>
    <name evidence="9" type="ORF">PPRIM_AZ9-3.1.T0170288</name>
</gene>
<accession>A0A8S1K6I3</accession>
<evidence type="ECO:0000256" key="7">
    <source>
        <dbReference type="ARBA" id="ARBA00023284"/>
    </source>
</evidence>
<dbReference type="PANTHER" id="PTHR18929">
    <property type="entry name" value="PROTEIN DISULFIDE ISOMERASE"/>
    <property type="match status" value="1"/>
</dbReference>
<dbReference type="Proteomes" id="UP000688137">
    <property type="component" value="Unassembled WGS sequence"/>
</dbReference>
<evidence type="ECO:0000256" key="6">
    <source>
        <dbReference type="ARBA" id="ARBA00023235"/>
    </source>
</evidence>
<comment type="catalytic activity">
    <reaction evidence="1">
        <text>Catalyzes the rearrangement of -S-S- bonds in proteins.</text>
        <dbReference type="EC" id="5.3.4.1"/>
    </reaction>
</comment>
<sequence length="511" mass="59746">MLLIFTLLFSLGQSELVYLGYKNYTMAKKEYQPLIVFYYGDDKQSKKFLDDFIAIATGQHSLQKTGTYPTNINFGLVNSVEEKKLMEKTQILVTPSILLFYADTQKQKYSGAYNAQAFLNWLKKTYRDSPELNEFYPSSLLQKWDQFVNKINSFQLIAFLATPEYRVSPLKAFVQAAKQLPQGYVFCHIFNPDLYQHLGLKKEESGLVIYSKLEDLEDISEEKTKKYQTYLYKFKGDIKNTDEILQFLKIYAFKKGFVYVDDTKFQKLSRRVDLLPSVILLYNKTNPEHEQYVQKMQDARYTLLNKAILGVLDVNGDCEERLERVYEINVNTTQLPQLIAMKPIDDNRFYKYKNGPSDPIQFYEQISSGQIKPFYRDEGILQNLYDGAGIYKLTRSTYYPFIKEQNDKGIDVVVTYTAKKCQPCKDFRPDYNEVFKKHKQAIEGKVIFARCDIENNEIDDLNIDNYPHVKLYAAGKEHPFTLHLQKTEENLTQWLSEQSNYGSIFKVKTDL</sequence>
<dbReference type="GO" id="GO:0034976">
    <property type="term" value="P:response to endoplasmic reticulum stress"/>
    <property type="evidence" value="ECO:0007669"/>
    <property type="project" value="TreeGrafter"/>
</dbReference>
<evidence type="ECO:0000256" key="4">
    <source>
        <dbReference type="ARBA" id="ARBA00012723"/>
    </source>
</evidence>
<feature type="domain" description="Thioredoxin" evidence="8">
    <location>
        <begin position="394"/>
        <end position="496"/>
    </location>
</feature>
<dbReference type="GO" id="GO:0003756">
    <property type="term" value="F:protein disulfide isomerase activity"/>
    <property type="evidence" value="ECO:0007669"/>
    <property type="project" value="UniProtKB-EC"/>
</dbReference>
<organism evidence="9 10">
    <name type="scientific">Paramecium primaurelia</name>
    <dbReference type="NCBI Taxonomy" id="5886"/>
    <lineage>
        <taxon>Eukaryota</taxon>
        <taxon>Sar</taxon>
        <taxon>Alveolata</taxon>
        <taxon>Ciliophora</taxon>
        <taxon>Intramacronucleata</taxon>
        <taxon>Oligohymenophorea</taxon>
        <taxon>Peniculida</taxon>
        <taxon>Parameciidae</taxon>
        <taxon>Paramecium</taxon>
    </lineage>
</organism>
<evidence type="ECO:0000256" key="5">
    <source>
        <dbReference type="ARBA" id="ARBA00022824"/>
    </source>
</evidence>
<reference evidence="9" key="1">
    <citation type="submission" date="2021-01" db="EMBL/GenBank/DDBJ databases">
        <authorList>
            <consortium name="Genoscope - CEA"/>
            <person name="William W."/>
        </authorList>
    </citation>
    <scope>NUCLEOTIDE SEQUENCE</scope>
</reference>
<proteinExistence type="inferred from homology"/>
<evidence type="ECO:0000313" key="9">
    <source>
        <dbReference type="EMBL" id="CAD8050899.1"/>
    </source>
</evidence>
<dbReference type="GO" id="GO:0005788">
    <property type="term" value="C:endoplasmic reticulum lumen"/>
    <property type="evidence" value="ECO:0007669"/>
    <property type="project" value="UniProtKB-SubCell"/>
</dbReference>
<dbReference type="Pfam" id="PF13848">
    <property type="entry name" value="Thioredoxin_6"/>
    <property type="match status" value="1"/>
</dbReference>
<keyword evidence="10" id="KW-1185">Reference proteome</keyword>
<evidence type="ECO:0000259" key="8">
    <source>
        <dbReference type="Pfam" id="PF00085"/>
    </source>
</evidence>
<keyword evidence="5" id="KW-0256">Endoplasmic reticulum</keyword>
<comment type="subcellular location">
    <subcellularLocation>
        <location evidence="2">Endoplasmic reticulum lumen</location>
    </subcellularLocation>
</comment>
<dbReference type="GO" id="GO:0006457">
    <property type="term" value="P:protein folding"/>
    <property type="evidence" value="ECO:0007669"/>
    <property type="project" value="TreeGrafter"/>
</dbReference>
<comment type="caution">
    <text evidence="9">The sequence shown here is derived from an EMBL/GenBank/DDBJ whole genome shotgun (WGS) entry which is preliminary data.</text>
</comment>
<comment type="similarity">
    <text evidence="3">Belongs to the protein disulfide isomerase family.</text>
</comment>
<dbReference type="Pfam" id="PF00085">
    <property type="entry name" value="Thioredoxin"/>
    <property type="match status" value="1"/>
</dbReference>
<dbReference type="CDD" id="cd02961">
    <property type="entry name" value="PDI_a_family"/>
    <property type="match status" value="1"/>
</dbReference>